<evidence type="ECO:0000259" key="11">
    <source>
        <dbReference type="PROSITE" id="PS51741"/>
    </source>
</evidence>
<keyword evidence="13" id="KW-1185">Reference proteome</keyword>
<dbReference type="SMART" id="SM00326">
    <property type="entry name" value="SH3"/>
    <property type="match status" value="1"/>
</dbReference>
<dbReference type="SMART" id="SM00055">
    <property type="entry name" value="FCH"/>
    <property type="match status" value="1"/>
</dbReference>
<dbReference type="STRING" id="703135.A0A2A9NV61"/>
<reference evidence="12 13" key="1">
    <citation type="submission" date="2014-02" db="EMBL/GenBank/DDBJ databases">
        <title>Transposable element dynamics among asymbiotic and ectomycorrhizal Amanita fungi.</title>
        <authorList>
            <consortium name="DOE Joint Genome Institute"/>
            <person name="Hess J."/>
            <person name="Skrede I."/>
            <person name="Wolfe B."/>
            <person name="LaButti K."/>
            <person name="Ohm R.A."/>
            <person name="Grigoriev I.V."/>
            <person name="Pringle A."/>
        </authorList>
    </citation>
    <scope>NUCLEOTIDE SEQUENCE [LARGE SCALE GENOMIC DNA]</scope>
    <source>
        <strain evidence="12 13">SKay4041</strain>
    </source>
</reference>
<accession>A0A2A9NV61</accession>
<dbReference type="Gene3D" id="2.30.30.40">
    <property type="entry name" value="SH3 Domains"/>
    <property type="match status" value="1"/>
</dbReference>
<dbReference type="InterPro" id="IPR001452">
    <property type="entry name" value="SH3_domain"/>
</dbReference>
<dbReference type="GO" id="GO:0030036">
    <property type="term" value="P:actin cytoskeleton organization"/>
    <property type="evidence" value="ECO:0007669"/>
    <property type="project" value="UniProtKB-ARBA"/>
</dbReference>
<dbReference type="GO" id="GO:0005543">
    <property type="term" value="F:phospholipid binding"/>
    <property type="evidence" value="ECO:0007669"/>
    <property type="project" value="TreeGrafter"/>
</dbReference>
<dbReference type="AlphaFoldDB" id="A0A2A9NV61"/>
<evidence type="ECO:0000256" key="1">
    <source>
        <dbReference type="ARBA" id="ARBA00004245"/>
    </source>
</evidence>
<dbReference type="SUPFAM" id="SSF103657">
    <property type="entry name" value="BAR/IMD domain-like"/>
    <property type="match status" value="1"/>
</dbReference>
<dbReference type="OrthoDB" id="19092at2759"/>
<dbReference type="InterPro" id="IPR031160">
    <property type="entry name" value="F_BAR_dom"/>
</dbReference>
<dbReference type="PANTHER" id="PTHR23065:SF7">
    <property type="entry name" value="NOSTRIN, ISOFORM H"/>
    <property type="match status" value="1"/>
</dbReference>
<dbReference type="FunFam" id="2.30.30.40:FF:000312">
    <property type="entry name" value="Related to Cell division control protein 15"/>
    <property type="match status" value="1"/>
</dbReference>
<evidence type="ECO:0000259" key="10">
    <source>
        <dbReference type="PROSITE" id="PS50002"/>
    </source>
</evidence>
<evidence type="ECO:0000256" key="8">
    <source>
        <dbReference type="SAM" id="Coils"/>
    </source>
</evidence>
<evidence type="ECO:0000256" key="2">
    <source>
        <dbReference type="ARBA" id="ARBA00022443"/>
    </source>
</evidence>
<dbReference type="InterPro" id="IPR001060">
    <property type="entry name" value="FCH_dom"/>
</dbReference>
<dbReference type="Gene3D" id="1.20.1270.60">
    <property type="entry name" value="Arfaptin homology (AH) domain/BAR domain"/>
    <property type="match status" value="1"/>
</dbReference>
<comment type="subcellular location">
    <subcellularLocation>
        <location evidence="1">Cytoplasm</location>
        <location evidence="1">Cytoskeleton</location>
    </subcellularLocation>
</comment>
<feature type="domain" description="SH3" evidence="10">
    <location>
        <begin position="470"/>
        <end position="533"/>
    </location>
</feature>
<evidence type="ECO:0000256" key="5">
    <source>
        <dbReference type="ARBA" id="ARBA00023212"/>
    </source>
</evidence>
<proteinExistence type="predicted"/>
<feature type="region of interest" description="Disordered" evidence="9">
    <location>
        <begin position="391"/>
        <end position="425"/>
    </location>
</feature>
<dbReference type="GO" id="GO:0009898">
    <property type="term" value="C:cytoplasmic side of plasma membrane"/>
    <property type="evidence" value="ECO:0007669"/>
    <property type="project" value="TreeGrafter"/>
</dbReference>
<keyword evidence="5" id="KW-0206">Cytoskeleton</keyword>
<dbReference type="PROSITE" id="PS51741">
    <property type="entry name" value="F_BAR"/>
    <property type="match status" value="1"/>
</dbReference>
<evidence type="ECO:0000256" key="3">
    <source>
        <dbReference type="ARBA" id="ARBA00022490"/>
    </source>
</evidence>
<evidence type="ECO:0000256" key="9">
    <source>
        <dbReference type="SAM" id="MobiDB-lite"/>
    </source>
</evidence>
<keyword evidence="7 8" id="KW-0175">Coiled coil</keyword>
<dbReference type="InterPro" id="IPR036028">
    <property type="entry name" value="SH3-like_dom_sf"/>
</dbReference>
<dbReference type="SUPFAM" id="SSF50044">
    <property type="entry name" value="SH3-domain"/>
    <property type="match status" value="1"/>
</dbReference>
<feature type="compositionally biased region" description="Low complexity" evidence="9">
    <location>
        <begin position="329"/>
        <end position="344"/>
    </location>
</feature>
<keyword evidence="4" id="KW-0597">Phosphoprotein</keyword>
<name>A0A2A9NV61_9AGAR</name>
<evidence type="ECO:0000313" key="13">
    <source>
        <dbReference type="Proteomes" id="UP000242287"/>
    </source>
</evidence>
<organism evidence="12 13">
    <name type="scientific">Amanita thiersii Skay4041</name>
    <dbReference type="NCBI Taxonomy" id="703135"/>
    <lineage>
        <taxon>Eukaryota</taxon>
        <taxon>Fungi</taxon>
        <taxon>Dikarya</taxon>
        <taxon>Basidiomycota</taxon>
        <taxon>Agaricomycotina</taxon>
        <taxon>Agaricomycetes</taxon>
        <taxon>Agaricomycetidae</taxon>
        <taxon>Agaricales</taxon>
        <taxon>Pluteineae</taxon>
        <taxon>Amanitaceae</taxon>
        <taxon>Amanita</taxon>
    </lineage>
</organism>
<feature type="coiled-coil region" evidence="8">
    <location>
        <begin position="202"/>
        <end position="229"/>
    </location>
</feature>
<feature type="region of interest" description="Disordered" evidence="9">
    <location>
        <begin position="322"/>
        <end position="365"/>
    </location>
</feature>
<dbReference type="PRINTS" id="PR00452">
    <property type="entry name" value="SH3DOMAIN"/>
</dbReference>
<evidence type="ECO:0008006" key="14">
    <source>
        <dbReference type="Google" id="ProtNLM"/>
    </source>
</evidence>
<evidence type="ECO:0000256" key="6">
    <source>
        <dbReference type="PROSITE-ProRule" id="PRU00192"/>
    </source>
</evidence>
<protein>
    <recommendedName>
        <fullName evidence="14">SH3 domain-containing protein</fullName>
    </recommendedName>
</protein>
<feature type="compositionally biased region" description="Low complexity" evidence="9">
    <location>
        <begin position="21"/>
        <end position="32"/>
    </location>
</feature>
<feature type="region of interest" description="Disordered" evidence="9">
    <location>
        <begin position="1"/>
        <end position="32"/>
    </location>
</feature>
<dbReference type="Proteomes" id="UP000242287">
    <property type="component" value="Unassembled WGS sequence"/>
</dbReference>
<evidence type="ECO:0000313" key="12">
    <source>
        <dbReference type="EMBL" id="PFH52191.1"/>
    </source>
</evidence>
<evidence type="ECO:0000256" key="4">
    <source>
        <dbReference type="ARBA" id="ARBA00022553"/>
    </source>
</evidence>
<evidence type="ECO:0000256" key="7">
    <source>
        <dbReference type="PROSITE-ProRule" id="PRU01077"/>
    </source>
</evidence>
<dbReference type="Pfam" id="PF00611">
    <property type="entry name" value="FCH"/>
    <property type="match status" value="1"/>
</dbReference>
<dbReference type="GO" id="GO:0120104">
    <property type="term" value="C:mitotic actomyosin contractile ring, proximal layer"/>
    <property type="evidence" value="ECO:0007669"/>
    <property type="project" value="TreeGrafter"/>
</dbReference>
<feature type="compositionally biased region" description="Polar residues" evidence="9">
    <location>
        <begin position="1"/>
        <end position="20"/>
    </location>
</feature>
<keyword evidence="2 6" id="KW-0728">SH3 domain</keyword>
<feature type="domain" description="F-BAR" evidence="11">
    <location>
        <begin position="48"/>
        <end position="303"/>
    </location>
</feature>
<sequence length="533" mass="59647">MAVRTQPSSSTLSKYSILQSPGTDPITNTTTAATTTATGPAAAGSVSRDFCNNFWGEGDDGPAVLFLRMRNAMKTSEELRNFWFERAALEEEFGRRLSLLARRTIGSDETGELKNSLQVLITETQRQSESHVQLATTIRQNLMEPVSHFLDKQSEHKRTVQTPIEKKLKKKQSQASYVSKAREKYEGDSLRIKSYRQQATLLQGQGQDLDRLQARLKRAMETVRANEKDYANFVLGLSDLSAEWEVDWKNFCDSCQDLEEERMEFTKDNVWNYANLISTLCVSDDESCENVRTALDQLEPDRDLLAFVDAHGTGNMIIDPPTFVSYDGQRQSSSSTASQTYRTAQFERVSRKPEPVYQNAPDALNSQMAQDGIQVYDRENRHNAPTNYAAKAQTQAALHSSGHAAQAHSTSGYSNQASGGVPAPEETQNKLRRMVSLRRQSQPLPALPGRAQEVPVPAQPPVPVTDAGNRILFLVKALYDYKATIDEEFDFQVGDIIAVTATPDDGWWSGELLDEARREPGRHIFPSNYVCLF</sequence>
<dbReference type="PANTHER" id="PTHR23065">
    <property type="entry name" value="PROLINE-SERINE-THREONINE PHOSPHATASE INTERACTING PROTEIN 1"/>
    <property type="match status" value="1"/>
</dbReference>
<dbReference type="PROSITE" id="PS50002">
    <property type="entry name" value="SH3"/>
    <property type="match status" value="1"/>
</dbReference>
<feature type="compositionally biased region" description="Polar residues" evidence="9">
    <location>
        <begin position="407"/>
        <end position="418"/>
    </location>
</feature>
<dbReference type="Pfam" id="PF00018">
    <property type="entry name" value="SH3_1"/>
    <property type="match status" value="1"/>
</dbReference>
<dbReference type="InterPro" id="IPR027267">
    <property type="entry name" value="AH/BAR_dom_sf"/>
</dbReference>
<gene>
    <name evidence="12" type="ORF">AMATHDRAFT_140664</name>
</gene>
<dbReference type="EMBL" id="KZ301981">
    <property type="protein sequence ID" value="PFH52191.1"/>
    <property type="molecule type" value="Genomic_DNA"/>
</dbReference>
<keyword evidence="3" id="KW-0963">Cytoplasm</keyword>
<dbReference type="CDD" id="cd00174">
    <property type="entry name" value="SH3"/>
    <property type="match status" value="1"/>
</dbReference>